<sequence>MRTVLIRWLTWARLSTYSDSLDTAYQKRYKREKICASEYRSLLSIGRWLVFRLVSPGHCGEGCTESSSGATRNNSEQSTTI</sequence>
<protein>
    <submittedName>
        <fullName evidence="2">Uncharacterized protein</fullName>
    </submittedName>
</protein>
<proteinExistence type="predicted"/>
<organism evidence="2 3">
    <name type="scientific">Lentinula detonsa</name>
    <dbReference type="NCBI Taxonomy" id="2804962"/>
    <lineage>
        <taxon>Eukaryota</taxon>
        <taxon>Fungi</taxon>
        <taxon>Dikarya</taxon>
        <taxon>Basidiomycota</taxon>
        <taxon>Agaricomycotina</taxon>
        <taxon>Agaricomycetes</taxon>
        <taxon>Agaricomycetidae</taxon>
        <taxon>Agaricales</taxon>
        <taxon>Marasmiineae</taxon>
        <taxon>Omphalotaceae</taxon>
        <taxon>Lentinula</taxon>
    </lineage>
</organism>
<accession>A0A9W8TSW4</accession>
<evidence type="ECO:0000256" key="1">
    <source>
        <dbReference type="SAM" id="MobiDB-lite"/>
    </source>
</evidence>
<dbReference type="EMBL" id="JANVFU010000021">
    <property type="protein sequence ID" value="KAJ3738935.1"/>
    <property type="molecule type" value="Genomic_DNA"/>
</dbReference>
<gene>
    <name evidence="2" type="ORF">DFH05DRAFT_724955</name>
</gene>
<evidence type="ECO:0000313" key="3">
    <source>
        <dbReference type="Proteomes" id="UP001142393"/>
    </source>
</evidence>
<feature type="region of interest" description="Disordered" evidence="1">
    <location>
        <begin position="59"/>
        <end position="81"/>
    </location>
</feature>
<dbReference type="Proteomes" id="UP001142393">
    <property type="component" value="Unassembled WGS sequence"/>
</dbReference>
<name>A0A9W8TSW4_9AGAR</name>
<evidence type="ECO:0000313" key="2">
    <source>
        <dbReference type="EMBL" id="KAJ3738935.1"/>
    </source>
</evidence>
<dbReference type="AlphaFoldDB" id="A0A9W8TSW4"/>
<reference evidence="2 3" key="1">
    <citation type="journal article" date="2023" name="Proc. Natl. Acad. Sci. U.S.A.">
        <title>A global phylogenomic analysis of the shiitake genus Lentinula.</title>
        <authorList>
            <person name="Sierra-Patev S."/>
            <person name="Min B."/>
            <person name="Naranjo-Ortiz M."/>
            <person name="Looney B."/>
            <person name="Konkel Z."/>
            <person name="Slot J.C."/>
            <person name="Sakamoto Y."/>
            <person name="Steenwyk J.L."/>
            <person name="Rokas A."/>
            <person name="Carro J."/>
            <person name="Camarero S."/>
            <person name="Ferreira P."/>
            <person name="Molpeceres G."/>
            <person name="Ruiz-Duenas F.J."/>
            <person name="Serrano A."/>
            <person name="Henrissat B."/>
            <person name="Drula E."/>
            <person name="Hughes K.W."/>
            <person name="Mata J.L."/>
            <person name="Ishikawa N.K."/>
            <person name="Vargas-Isla R."/>
            <person name="Ushijima S."/>
            <person name="Smith C.A."/>
            <person name="Donoghue J."/>
            <person name="Ahrendt S."/>
            <person name="Andreopoulos W."/>
            <person name="He G."/>
            <person name="LaButti K."/>
            <person name="Lipzen A."/>
            <person name="Ng V."/>
            <person name="Riley R."/>
            <person name="Sandor L."/>
            <person name="Barry K."/>
            <person name="Martinez A.T."/>
            <person name="Xiao Y."/>
            <person name="Gibbons J.G."/>
            <person name="Terashima K."/>
            <person name="Grigoriev I.V."/>
            <person name="Hibbett D."/>
        </authorList>
    </citation>
    <scope>NUCLEOTIDE SEQUENCE [LARGE SCALE GENOMIC DNA]</scope>
    <source>
        <strain evidence="2 3">TFB7810</strain>
    </source>
</reference>
<comment type="caution">
    <text evidence="2">The sequence shown here is derived from an EMBL/GenBank/DDBJ whole genome shotgun (WGS) entry which is preliminary data.</text>
</comment>
<keyword evidence="3" id="KW-1185">Reference proteome</keyword>
<feature type="compositionally biased region" description="Polar residues" evidence="1">
    <location>
        <begin position="64"/>
        <end position="81"/>
    </location>
</feature>